<organism evidence="11 12">
    <name type="scientific">Caenorhabditis auriculariae</name>
    <dbReference type="NCBI Taxonomy" id="2777116"/>
    <lineage>
        <taxon>Eukaryota</taxon>
        <taxon>Metazoa</taxon>
        <taxon>Ecdysozoa</taxon>
        <taxon>Nematoda</taxon>
        <taxon>Chromadorea</taxon>
        <taxon>Rhabditida</taxon>
        <taxon>Rhabditina</taxon>
        <taxon>Rhabditomorpha</taxon>
        <taxon>Rhabditoidea</taxon>
        <taxon>Rhabditidae</taxon>
        <taxon>Peloderinae</taxon>
        <taxon>Caenorhabditis</taxon>
    </lineage>
</organism>
<proteinExistence type="inferred from homology"/>
<keyword evidence="5" id="KW-0175">Coiled coil</keyword>
<dbReference type="InterPro" id="IPR000727">
    <property type="entry name" value="T_SNARE_dom"/>
</dbReference>
<evidence type="ECO:0000256" key="9">
    <source>
        <dbReference type="SAM" id="Phobius"/>
    </source>
</evidence>
<keyword evidence="9" id="KW-1133">Transmembrane helix</keyword>
<reference evidence="11" key="1">
    <citation type="submission" date="2020-10" db="EMBL/GenBank/DDBJ databases">
        <authorList>
            <person name="Kikuchi T."/>
        </authorList>
    </citation>
    <scope>NUCLEOTIDE SEQUENCE</scope>
    <source>
        <strain evidence="11">NKZ352</strain>
    </source>
</reference>
<accession>A0A8S1H0W3</accession>
<dbReference type="GO" id="GO:0031201">
    <property type="term" value="C:SNARE complex"/>
    <property type="evidence" value="ECO:0007669"/>
    <property type="project" value="TreeGrafter"/>
</dbReference>
<evidence type="ECO:0000256" key="6">
    <source>
        <dbReference type="ARBA" id="ARBA00034102"/>
    </source>
</evidence>
<comment type="similarity">
    <text evidence="1 7">Belongs to the SNAP-25 family.</text>
</comment>
<feature type="domain" description="T-SNARE coiled-coil homology" evidence="10">
    <location>
        <begin position="107"/>
        <end position="169"/>
    </location>
</feature>
<evidence type="ECO:0000256" key="1">
    <source>
        <dbReference type="ARBA" id="ARBA00009480"/>
    </source>
</evidence>
<evidence type="ECO:0000256" key="3">
    <source>
        <dbReference type="ARBA" id="ARBA00022737"/>
    </source>
</evidence>
<evidence type="ECO:0000256" key="2">
    <source>
        <dbReference type="ARBA" id="ARBA00022599"/>
    </source>
</evidence>
<dbReference type="PANTHER" id="PTHR19305:SF14">
    <property type="entry name" value="SYNAPTOSOMAL-ASSOCIATED PROTEIN-RELATED"/>
    <property type="match status" value="1"/>
</dbReference>
<feature type="region of interest" description="Disordered" evidence="8">
    <location>
        <begin position="61"/>
        <end position="82"/>
    </location>
</feature>
<feature type="domain" description="T-SNARE coiled-coil homology" evidence="10">
    <location>
        <begin position="231"/>
        <end position="293"/>
    </location>
</feature>
<dbReference type="InterPro" id="IPR000928">
    <property type="entry name" value="SNAP-25_dom"/>
</dbReference>
<dbReference type="Gene3D" id="1.20.5.110">
    <property type="match status" value="2"/>
</dbReference>
<dbReference type="GO" id="GO:0016082">
    <property type="term" value="P:synaptic vesicle priming"/>
    <property type="evidence" value="ECO:0007669"/>
    <property type="project" value="TreeGrafter"/>
</dbReference>
<feature type="transmembrane region" description="Helical" evidence="9">
    <location>
        <begin position="24"/>
        <end position="51"/>
    </location>
</feature>
<dbReference type="SMART" id="SM00397">
    <property type="entry name" value="t_SNARE"/>
    <property type="match status" value="2"/>
</dbReference>
<keyword evidence="9" id="KW-0472">Membrane</keyword>
<evidence type="ECO:0000313" key="12">
    <source>
        <dbReference type="Proteomes" id="UP000835052"/>
    </source>
</evidence>
<dbReference type="PANTHER" id="PTHR19305">
    <property type="entry name" value="SYNAPTOSOMAL ASSOCIATED PROTEIN"/>
    <property type="match status" value="1"/>
</dbReference>
<dbReference type="EMBL" id="CAJGYM010000005">
    <property type="protein sequence ID" value="CAD6186970.1"/>
    <property type="molecule type" value="Genomic_DNA"/>
</dbReference>
<dbReference type="GO" id="GO:0019905">
    <property type="term" value="F:syntaxin binding"/>
    <property type="evidence" value="ECO:0007669"/>
    <property type="project" value="TreeGrafter"/>
</dbReference>
<comment type="caution">
    <text evidence="11">The sequence shown here is derived from an EMBL/GenBank/DDBJ whole genome shotgun (WGS) entry which is preliminary data.</text>
</comment>
<dbReference type="GO" id="GO:0098793">
    <property type="term" value="C:presynapse"/>
    <property type="evidence" value="ECO:0007669"/>
    <property type="project" value="GOC"/>
</dbReference>
<feature type="region of interest" description="Disordered" evidence="8">
    <location>
        <begin position="200"/>
        <end position="223"/>
    </location>
</feature>
<gene>
    <name evidence="11" type="ORF">CAUJ_LOCUS2889</name>
</gene>
<dbReference type="CDD" id="cd15885">
    <property type="entry name" value="SNARE_SNAP25C"/>
    <property type="match status" value="1"/>
</dbReference>
<dbReference type="GO" id="GO:0031629">
    <property type="term" value="P:synaptic vesicle fusion to presynaptic active zone membrane"/>
    <property type="evidence" value="ECO:0007669"/>
    <property type="project" value="TreeGrafter"/>
</dbReference>
<dbReference type="CDD" id="cd15889">
    <property type="entry name" value="SNARE_SNAP25N_23N"/>
    <property type="match status" value="1"/>
</dbReference>
<keyword evidence="2" id="KW-0771">Synaptosome</keyword>
<evidence type="ECO:0000313" key="11">
    <source>
        <dbReference type="EMBL" id="CAD6186970.1"/>
    </source>
</evidence>
<dbReference type="FunFam" id="1.20.5.110:FF:000007">
    <property type="entry name" value="Synaptosomal-associated protein"/>
    <property type="match status" value="1"/>
</dbReference>
<evidence type="ECO:0000256" key="5">
    <source>
        <dbReference type="ARBA" id="ARBA00023054"/>
    </source>
</evidence>
<name>A0A8S1H0W3_9PELO</name>
<evidence type="ECO:0000256" key="7">
    <source>
        <dbReference type="RuleBase" id="RU003496"/>
    </source>
</evidence>
<keyword evidence="4" id="KW-0770">Synapse</keyword>
<dbReference type="GO" id="GO:0005886">
    <property type="term" value="C:plasma membrane"/>
    <property type="evidence" value="ECO:0007669"/>
    <property type="project" value="TreeGrafter"/>
</dbReference>
<evidence type="ECO:0000259" key="10">
    <source>
        <dbReference type="PROSITE" id="PS50192"/>
    </source>
</evidence>
<sequence>MECPFAPGKGGKKSLGPIHSDMSFLLPLFAILLTGLLAPLPENLVFTWLPLRDDRQKKLRATGMSASDPKNRHPPPSFDGEPSVRINGLLLPADMSDELKGLNVSIEDRSLESLESTRRMMALCEESKEAGIKTLVMLDDQGEQLERCEGALDTINTDMKEAEDHLKGMEKCCGLCVLPWNKNDDFEKNSEYAKAWKKDDDGGVISDQPRITVGDPTMGPQGGYITKITNDAREEEMDENIQQVSTMVGNLRNMAIDMSTEVSNQNRQLDRIHDKAQSNEVRVESANKRAKNLITK</sequence>
<dbReference type="FunFam" id="1.20.5.110:FF:000018">
    <property type="entry name" value="Synaptosomal-associated protein"/>
    <property type="match status" value="1"/>
</dbReference>
<dbReference type="AlphaFoldDB" id="A0A8S1H0W3"/>
<protein>
    <recommendedName>
        <fullName evidence="7">Synaptosomal-associated protein</fullName>
    </recommendedName>
</protein>
<dbReference type="GO" id="GO:0005484">
    <property type="term" value="F:SNAP receptor activity"/>
    <property type="evidence" value="ECO:0007669"/>
    <property type="project" value="TreeGrafter"/>
</dbReference>
<comment type="subcellular location">
    <subcellularLocation>
        <location evidence="6">Synapse</location>
        <location evidence="6">Synaptosome</location>
    </subcellularLocation>
</comment>
<dbReference type="OrthoDB" id="19261at2759"/>
<keyword evidence="9" id="KW-0812">Transmembrane</keyword>
<dbReference type="GO" id="GO:0043005">
    <property type="term" value="C:neuron projection"/>
    <property type="evidence" value="ECO:0007669"/>
    <property type="project" value="UniProtKB-KW"/>
</dbReference>
<dbReference type="Proteomes" id="UP000835052">
    <property type="component" value="Unassembled WGS sequence"/>
</dbReference>
<dbReference type="PROSITE" id="PS50192">
    <property type="entry name" value="T_SNARE"/>
    <property type="match status" value="2"/>
</dbReference>
<dbReference type="Pfam" id="PF00835">
    <property type="entry name" value="SNAP-25"/>
    <property type="match status" value="1"/>
</dbReference>
<evidence type="ECO:0000256" key="4">
    <source>
        <dbReference type="ARBA" id="ARBA00023018"/>
    </source>
</evidence>
<dbReference type="SUPFAM" id="SSF58038">
    <property type="entry name" value="SNARE fusion complex"/>
    <property type="match status" value="2"/>
</dbReference>
<keyword evidence="12" id="KW-1185">Reference proteome</keyword>
<evidence type="ECO:0000256" key="8">
    <source>
        <dbReference type="SAM" id="MobiDB-lite"/>
    </source>
</evidence>
<keyword evidence="3" id="KW-0677">Repeat</keyword>